<dbReference type="AlphaFoldDB" id="A0A183TBB3"/>
<feature type="compositionally biased region" description="Low complexity" evidence="2">
    <location>
        <begin position="12"/>
        <end position="26"/>
    </location>
</feature>
<evidence type="ECO:0000313" key="6">
    <source>
        <dbReference type="WBParaSite" id="SSLN_0001428201-mRNA-1"/>
    </source>
</evidence>
<gene>
    <name evidence="4" type="ORF">SSLN_LOCUS13761</name>
</gene>
<dbReference type="WBParaSite" id="SSLN_0001428201-mRNA-1">
    <property type="protein sequence ID" value="SSLN_0001428201-mRNA-1"/>
    <property type="gene ID" value="SSLN_0001428201"/>
</dbReference>
<feature type="compositionally biased region" description="Low complexity" evidence="2">
    <location>
        <begin position="162"/>
        <end position="184"/>
    </location>
</feature>
<dbReference type="GO" id="GO:0008270">
    <property type="term" value="F:zinc ion binding"/>
    <property type="evidence" value="ECO:0007669"/>
    <property type="project" value="UniProtKB-KW"/>
</dbReference>
<feature type="region of interest" description="Disordered" evidence="2">
    <location>
        <begin position="1"/>
        <end position="30"/>
    </location>
</feature>
<dbReference type="OrthoDB" id="8117402at2759"/>
<keyword evidence="1" id="KW-0862">Zinc</keyword>
<proteinExistence type="predicted"/>
<evidence type="ECO:0000313" key="4">
    <source>
        <dbReference type="EMBL" id="VDM00147.1"/>
    </source>
</evidence>
<dbReference type="EMBL" id="UYSU01038350">
    <property type="protein sequence ID" value="VDM00147.1"/>
    <property type="molecule type" value="Genomic_DNA"/>
</dbReference>
<dbReference type="InterPro" id="IPR013087">
    <property type="entry name" value="Znf_C2H2_type"/>
</dbReference>
<dbReference type="PROSITE" id="PS50157">
    <property type="entry name" value="ZINC_FINGER_C2H2_2"/>
    <property type="match status" value="1"/>
</dbReference>
<organism evidence="6">
    <name type="scientific">Schistocephalus solidus</name>
    <name type="common">Tapeworm</name>
    <dbReference type="NCBI Taxonomy" id="70667"/>
    <lineage>
        <taxon>Eukaryota</taxon>
        <taxon>Metazoa</taxon>
        <taxon>Spiralia</taxon>
        <taxon>Lophotrochozoa</taxon>
        <taxon>Platyhelminthes</taxon>
        <taxon>Cestoda</taxon>
        <taxon>Eucestoda</taxon>
        <taxon>Diphyllobothriidea</taxon>
        <taxon>Diphyllobothriidae</taxon>
        <taxon>Schistocephalus</taxon>
    </lineage>
</organism>
<dbReference type="PROSITE" id="PS00028">
    <property type="entry name" value="ZINC_FINGER_C2H2_1"/>
    <property type="match status" value="1"/>
</dbReference>
<feature type="region of interest" description="Disordered" evidence="2">
    <location>
        <begin position="106"/>
        <end position="127"/>
    </location>
</feature>
<evidence type="ECO:0000259" key="3">
    <source>
        <dbReference type="PROSITE" id="PS50157"/>
    </source>
</evidence>
<feature type="compositionally biased region" description="Polar residues" evidence="2">
    <location>
        <begin position="112"/>
        <end position="121"/>
    </location>
</feature>
<evidence type="ECO:0000313" key="5">
    <source>
        <dbReference type="Proteomes" id="UP000275846"/>
    </source>
</evidence>
<reference evidence="4 5" key="2">
    <citation type="submission" date="2018-11" db="EMBL/GenBank/DDBJ databases">
        <authorList>
            <consortium name="Pathogen Informatics"/>
        </authorList>
    </citation>
    <scope>NUCLEOTIDE SEQUENCE [LARGE SCALE GENOMIC DNA]</scope>
    <source>
        <strain evidence="4 5">NST_G2</strain>
    </source>
</reference>
<protein>
    <submittedName>
        <fullName evidence="6">C2H2-type domain-containing protein</fullName>
    </submittedName>
</protein>
<feature type="domain" description="C2H2-type" evidence="3">
    <location>
        <begin position="186"/>
        <end position="213"/>
    </location>
</feature>
<keyword evidence="5" id="KW-1185">Reference proteome</keyword>
<dbReference type="Proteomes" id="UP000275846">
    <property type="component" value="Unassembled WGS sequence"/>
</dbReference>
<sequence length="236" mass="25840">MQQQSHNINFSTPASDPTITTTTPTTDKNFIDVPPPTITDTILPHPHPAPITATTCRTPTSSVATCDYLLPPTPPPPQYQRWGLGTNLSSMRSHIYLTHRPGRSLANPSHRAWSTNTNQRPPLSMPSMLPRIQSSHAPVGHMRIHVSGIHRFANKSCAPINTSRSPITSSTTSTSSRTPDSATPNLPCPHCYRTFSSRIDLAGHLQIHRTDTGEPMPGAPTYTRTAHAHSYSAWAY</sequence>
<name>A0A183TBB3_SCHSO</name>
<feature type="compositionally biased region" description="Polar residues" evidence="2">
    <location>
        <begin position="1"/>
        <end position="11"/>
    </location>
</feature>
<evidence type="ECO:0000256" key="1">
    <source>
        <dbReference type="PROSITE-ProRule" id="PRU00042"/>
    </source>
</evidence>
<reference evidence="6" key="1">
    <citation type="submission" date="2016-06" db="UniProtKB">
        <authorList>
            <consortium name="WormBaseParasite"/>
        </authorList>
    </citation>
    <scope>IDENTIFICATION</scope>
</reference>
<feature type="region of interest" description="Disordered" evidence="2">
    <location>
        <begin position="157"/>
        <end position="185"/>
    </location>
</feature>
<evidence type="ECO:0000256" key="2">
    <source>
        <dbReference type="SAM" id="MobiDB-lite"/>
    </source>
</evidence>
<keyword evidence="1" id="KW-0863">Zinc-finger</keyword>
<accession>A0A183TBB3</accession>
<keyword evidence="1" id="KW-0479">Metal-binding</keyword>